<dbReference type="AlphaFoldDB" id="A0A1B0CQ98"/>
<dbReference type="InterPro" id="IPR038274">
    <property type="entry name" value="Atg6/Beclin_C_sf"/>
</dbReference>
<evidence type="ECO:0000256" key="2">
    <source>
        <dbReference type="ARBA" id="ARBA00023054"/>
    </source>
</evidence>
<dbReference type="EMBL" id="AJWK01023284">
    <property type="status" value="NOT_ANNOTATED_CDS"/>
    <property type="molecule type" value="Genomic_DNA"/>
</dbReference>
<feature type="domain" description="Atg6/beclin coiled-coil" evidence="5">
    <location>
        <begin position="134"/>
        <end position="261"/>
    </location>
</feature>
<dbReference type="GO" id="GO:0030674">
    <property type="term" value="F:protein-macromolecule adaptor activity"/>
    <property type="evidence" value="ECO:0007669"/>
    <property type="project" value="TreeGrafter"/>
</dbReference>
<evidence type="ECO:0000259" key="5">
    <source>
        <dbReference type="Pfam" id="PF17675"/>
    </source>
</evidence>
<dbReference type="GO" id="GO:0045324">
    <property type="term" value="P:late endosome to vacuole transport"/>
    <property type="evidence" value="ECO:0007669"/>
    <property type="project" value="TreeGrafter"/>
</dbReference>
<evidence type="ECO:0000256" key="1">
    <source>
        <dbReference type="ARBA" id="ARBA00005965"/>
    </source>
</evidence>
<dbReference type="FunFam" id="1.10.418.40:FF:000001">
    <property type="entry name" value="beclin-1 isoform X1"/>
    <property type="match status" value="1"/>
</dbReference>
<dbReference type="GO" id="GO:0000045">
    <property type="term" value="P:autophagosome assembly"/>
    <property type="evidence" value="ECO:0007669"/>
    <property type="project" value="TreeGrafter"/>
</dbReference>
<dbReference type="RefSeq" id="XP_055679888.1">
    <property type="nucleotide sequence ID" value="XM_055823913.1"/>
</dbReference>
<dbReference type="Pfam" id="PF04111">
    <property type="entry name" value="APG6"/>
    <property type="match status" value="1"/>
</dbReference>
<evidence type="ECO:0000259" key="4">
    <source>
        <dbReference type="Pfam" id="PF04111"/>
    </source>
</evidence>
<organism evidence="6 7">
    <name type="scientific">Lutzomyia longipalpis</name>
    <name type="common">Sand fly</name>
    <dbReference type="NCBI Taxonomy" id="7200"/>
    <lineage>
        <taxon>Eukaryota</taxon>
        <taxon>Metazoa</taxon>
        <taxon>Ecdysozoa</taxon>
        <taxon>Arthropoda</taxon>
        <taxon>Hexapoda</taxon>
        <taxon>Insecta</taxon>
        <taxon>Pterygota</taxon>
        <taxon>Neoptera</taxon>
        <taxon>Endopterygota</taxon>
        <taxon>Diptera</taxon>
        <taxon>Nematocera</taxon>
        <taxon>Psychodoidea</taxon>
        <taxon>Psychodidae</taxon>
        <taxon>Lutzomyia</taxon>
        <taxon>Lutzomyia</taxon>
    </lineage>
</organism>
<dbReference type="InterPro" id="IPR041691">
    <property type="entry name" value="Atg6/beclin_CC"/>
</dbReference>
<feature type="domain" description="Atg6 BARA" evidence="4">
    <location>
        <begin position="264"/>
        <end position="441"/>
    </location>
</feature>
<dbReference type="CTD" id="42850"/>
<dbReference type="PANTHER" id="PTHR12768:SF4">
    <property type="entry name" value="BECLIN-1"/>
    <property type="match status" value="1"/>
</dbReference>
<name>A0A1B0CQ98_LUTLO</name>
<dbReference type="EnsemblMetazoa" id="LLOJ007047-RA">
    <property type="protein sequence ID" value="LLOJ007047-PA"/>
    <property type="gene ID" value="LLOJ007047"/>
</dbReference>
<evidence type="ECO:0000313" key="7">
    <source>
        <dbReference type="Proteomes" id="UP000092461"/>
    </source>
</evidence>
<dbReference type="GeneID" id="129787984"/>
<sequence length="450" mass="51778">MGDERVLVSFTCQRCLQPIKIDETFDRIDEHKLAELSLPINSNIDVDLESQAMSFDQFVPPFGFRDSGAANFEAFRRIRDGSGKVLTQYAVYGTGTNGFMLISDVWDNDVGSHKMKVKAELFDKLSSNSEIDHPLCDECTDTLLEMMDQQLKLADNDFNDYLSYLKKLEASEDVPDIEQLEKELADLSTEEERLVAELAMLKTQEEAIKVSIEGQQAEQERLRDEQVKYWREYTKHRRDLMATEDEFRSVENHLAYAQSQLDRLKKTNVFNVTFHIWHSGHFGTINNFRLGRLPSAPVDWSEINAAWGQTALLLSALARKMNLTFKRYKLVPYGNHSYIEEFETGKQLPLYGTGGIRFYWDTKFDAAMVAFLDCLQQFKDEVEKGDSGFCLPYKMDKGKIEDSATGNSYSIKIQFNSEEQWTKALKFLLTNLKWGLAWVSSQFADDKLDD</sequence>
<dbReference type="GO" id="GO:0034271">
    <property type="term" value="C:phosphatidylinositol 3-kinase complex, class III, type I"/>
    <property type="evidence" value="ECO:0007669"/>
    <property type="project" value="TreeGrafter"/>
</dbReference>
<dbReference type="VEuPathDB" id="VectorBase:LLOJ007047"/>
<keyword evidence="2 3" id="KW-0175">Coiled coil</keyword>
<evidence type="ECO:0000256" key="3">
    <source>
        <dbReference type="SAM" id="Coils"/>
    </source>
</evidence>
<evidence type="ECO:0000313" key="6">
    <source>
        <dbReference type="EnsemblMetazoa" id="LLOJ007047-PA"/>
    </source>
</evidence>
<dbReference type="InterPro" id="IPR007243">
    <property type="entry name" value="Atg6/Beclin"/>
</dbReference>
<keyword evidence="7" id="KW-1185">Reference proteome</keyword>
<dbReference type="OrthoDB" id="20368at2759"/>
<dbReference type="VEuPathDB" id="VectorBase:LLONM1_007242"/>
<dbReference type="KEGG" id="lll:129787984"/>
<dbReference type="Pfam" id="PF17675">
    <property type="entry name" value="APG6_N"/>
    <property type="match status" value="1"/>
</dbReference>
<dbReference type="Proteomes" id="UP000092461">
    <property type="component" value="Unassembled WGS sequence"/>
</dbReference>
<evidence type="ECO:0008006" key="8">
    <source>
        <dbReference type="Google" id="ProtNLM"/>
    </source>
</evidence>
<accession>A0A1B0CQ98</accession>
<reference evidence="6" key="1">
    <citation type="submission" date="2020-05" db="UniProtKB">
        <authorList>
            <consortium name="EnsemblMetazoa"/>
        </authorList>
    </citation>
    <scope>IDENTIFICATION</scope>
    <source>
        <strain evidence="6">Jacobina</strain>
    </source>
</reference>
<dbReference type="Gene3D" id="6.10.250.3110">
    <property type="match status" value="1"/>
</dbReference>
<dbReference type="PANTHER" id="PTHR12768">
    <property type="entry name" value="BECLIN 1"/>
    <property type="match status" value="1"/>
</dbReference>
<dbReference type="GO" id="GO:0000407">
    <property type="term" value="C:phagophore assembly site"/>
    <property type="evidence" value="ECO:0007669"/>
    <property type="project" value="TreeGrafter"/>
</dbReference>
<dbReference type="InterPro" id="IPR040455">
    <property type="entry name" value="Atg6_BARA"/>
</dbReference>
<dbReference type="GO" id="GO:0034272">
    <property type="term" value="C:phosphatidylinositol 3-kinase complex, class III, type II"/>
    <property type="evidence" value="ECO:0007669"/>
    <property type="project" value="TreeGrafter"/>
</dbReference>
<dbReference type="GO" id="GO:0006995">
    <property type="term" value="P:cellular response to nitrogen starvation"/>
    <property type="evidence" value="ECO:0007669"/>
    <property type="project" value="TreeGrafter"/>
</dbReference>
<proteinExistence type="inferred from homology"/>
<comment type="similarity">
    <text evidence="1">Belongs to the beclin family.</text>
</comment>
<dbReference type="GO" id="GO:0000423">
    <property type="term" value="P:mitophagy"/>
    <property type="evidence" value="ECO:0007669"/>
    <property type="project" value="TreeGrafter"/>
</dbReference>
<dbReference type="Gene3D" id="1.10.418.40">
    <property type="entry name" value="Autophagy protein 6/Beclin 1"/>
    <property type="match status" value="1"/>
</dbReference>
<feature type="coiled-coil region" evidence="3">
    <location>
        <begin position="177"/>
        <end position="204"/>
    </location>
</feature>
<protein>
    <recommendedName>
        <fullName evidence="8">Beclin-like protein</fullName>
    </recommendedName>
</protein>
<dbReference type="GO" id="GO:0043548">
    <property type="term" value="F:phosphatidylinositol 3-kinase binding"/>
    <property type="evidence" value="ECO:0007669"/>
    <property type="project" value="TreeGrafter"/>
</dbReference>